<dbReference type="PANTHER" id="PTHR11662:SF399">
    <property type="entry name" value="FI19708P1-RELATED"/>
    <property type="match status" value="1"/>
</dbReference>
<comment type="subcellular location">
    <subcellularLocation>
        <location evidence="1">Membrane</location>
        <topology evidence="1">Multi-pass membrane protein</topology>
    </subcellularLocation>
</comment>
<protein>
    <submittedName>
        <fullName evidence="8">Putative sulfoacetate transporter SauU</fullName>
    </submittedName>
</protein>
<keyword evidence="4 6" id="KW-0472">Membrane</keyword>
<feature type="region of interest" description="Disordered" evidence="5">
    <location>
        <begin position="423"/>
        <end position="442"/>
    </location>
</feature>
<evidence type="ECO:0000313" key="8">
    <source>
        <dbReference type="EMBL" id="QDS87863.1"/>
    </source>
</evidence>
<evidence type="ECO:0000256" key="6">
    <source>
        <dbReference type="SAM" id="Phobius"/>
    </source>
</evidence>
<evidence type="ECO:0000256" key="1">
    <source>
        <dbReference type="ARBA" id="ARBA00004141"/>
    </source>
</evidence>
<sequence length="442" mass="47093">MLQQPTKIRYRTMSWLAIAAGLAYLCRNAIGVAESSVREDLGLTLQQSGWFLGAFFWSYALFQVPCGWFAQRRGTRFALTLFAIGWSIAAFALGIAPGFGLLIAAQLVMGISQAGIFPASCNSIGHWFPMSRRTLACGILCAGMQVGAITASGLTGVLLQSIDWRWVFILFSLPGIAWATGFAISFRDRPEELEKVNAEELKLIHAHKTQRSDGTPAAVGERQGALVPPRISAIVFLCGQQICRASGYMFFASWFPTFLQATRGVSIETSGFLQSLVLCGTLTGSLSGGIITDWIWRRTGSQRLSRSGMGSIALTMCGLLVLSAWMVSDVSLAIALLSLGSFFAALAGPPTFASTIDLGGNKVPQLMGLVNMSGNLAAAACPVLVGMLFEWTANWNLVLLLFAGIYLLGGVCWALVAPHGRSPSPPPESAPDAIAQPADATA</sequence>
<feature type="transmembrane region" description="Helical" evidence="6">
    <location>
        <begin position="102"/>
        <end position="122"/>
    </location>
</feature>
<feature type="transmembrane region" description="Helical" evidence="6">
    <location>
        <begin position="50"/>
        <end position="70"/>
    </location>
</feature>
<dbReference type="PROSITE" id="PS50850">
    <property type="entry name" value="MFS"/>
    <property type="match status" value="1"/>
</dbReference>
<feature type="transmembrane region" description="Helical" evidence="6">
    <location>
        <begin position="271"/>
        <end position="296"/>
    </location>
</feature>
<evidence type="ECO:0000313" key="9">
    <source>
        <dbReference type="Proteomes" id="UP000319557"/>
    </source>
</evidence>
<organism evidence="8 9">
    <name type="scientific">Rosistilla ulvae</name>
    <dbReference type="NCBI Taxonomy" id="1930277"/>
    <lineage>
        <taxon>Bacteria</taxon>
        <taxon>Pseudomonadati</taxon>
        <taxon>Planctomycetota</taxon>
        <taxon>Planctomycetia</taxon>
        <taxon>Pirellulales</taxon>
        <taxon>Pirellulaceae</taxon>
        <taxon>Rosistilla</taxon>
    </lineage>
</organism>
<dbReference type="InterPro" id="IPR050382">
    <property type="entry name" value="MFS_Na/Anion_cotransporter"/>
</dbReference>
<dbReference type="InterPro" id="IPR011701">
    <property type="entry name" value="MFS"/>
</dbReference>
<feature type="transmembrane region" description="Helical" evidence="6">
    <location>
        <begin position="366"/>
        <end position="389"/>
    </location>
</feature>
<dbReference type="RefSeq" id="WP_145344518.1">
    <property type="nucleotide sequence ID" value="NZ_CP036261.1"/>
</dbReference>
<accession>A0A517LZ10</accession>
<reference evidence="8 9" key="1">
    <citation type="submission" date="2019-02" db="EMBL/GenBank/DDBJ databases">
        <title>Deep-cultivation of Planctomycetes and their phenomic and genomic characterization uncovers novel biology.</title>
        <authorList>
            <person name="Wiegand S."/>
            <person name="Jogler M."/>
            <person name="Boedeker C."/>
            <person name="Pinto D."/>
            <person name="Vollmers J."/>
            <person name="Rivas-Marin E."/>
            <person name="Kohn T."/>
            <person name="Peeters S.H."/>
            <person name="Heuer A."/>
            <person name="Rast P."/>
            <person name="Oberbeckmann S."/>
            <person name="Bunk B."/>
            <person name="Jeske O."/>
            <person name="Meyerdierks A."/>
            <person name="Storesund J.E."/>
            <person name="Kallscheuer N."/>
            <person name="Luecker S."/>
            <person name="Lage O.M."/>
            <person name="Pohl T."/>
            <person name="Merkel B.J."/>
            <person name="Hornburger P."/>
            <person name="Mueller R.-W."/>
            <person name="Bruemmer F."/>
            <person name="Labrenz M."/>
            <person name="Spormann A.M."/>
            <person name="Op den Camp H."/>
            <person name="Overmann J."/>
            <person name="Amann R."/>
            <person name="Jetten M.S.M."/>
            <person name="Mascher T."/>
            <person name="Medema M.H."/>
            <person name="Devos D.P."/>
            <person name="Kaster A.-K."/>
            <person name="Ovreas L."/>
            <person name="Rohde M."/>
            <person name="Galperin M.Y."/>
            <person name="Jogler C."/>
        </authorList>
    </citation>
    <scope>NUCLEOTIDE SEQUENCE [LARGE SCALE GENOMIC DNA]</scope>
    <source>
        <strain evidence="8 9">EC9</strain>
    </source>
</reference>
<dbReference type="GO" id="GO:0016020">
    <property type="term" value="C:membrane"/>
    <property type="evidence" value="ECO:0007669"/>
    <property type="project" value="UniProtKB-SubCell"/>
</dbReference>
<dbReference type="Pfam" id="PF07690">
    <property type="entry name" value="MFS_1"/>
    <property type="match status" value="1"/>
</dbReference>
<dbReference type="Proteomes" id="UP000319557">
    <property type="component" value="Chromosome"/>
</dbReference>
<evidence type="ECO:0000256" key="2">
    <source>
        <dbReference type="ARBA" id="ARBA00022692"/>
    </source>
</evidence>
<dbReference type="SUPFAM" id="SSF103473">
    <property type="entry name" value="MFS general substrate transporter"/>
    <property type="match status" value="1"/>
</dbReference>
<feature type="transmembrane region" description="Helical" evidence="6">
    <location>
        <begin position="134"/>
        <end position="158"/>
    </location>
</feature>
<feature type="transmembrane region" description="Helical" evidence="6">
    <location>
        <begin position="12"/>
        <end position="30"/>
    </location>
</feature>
<feature type="transmembrane region" description="Helical" evidence="6">
    <location>
        <begin position="308"/>
        <end position="327"/>
    </location>
</feature>
<feature type="domain" description="Major facilitator superfamily (MFS) profile" evidence="7">
    <location>
        <begin position="12"/>
        <end position="421"/>
    </location>
</feature>
<dbReference type="AlphaFoldDB" id="A0A517LZ10"/>
<evidence type="ECO:0000256" key="4">
    <source>
        <dbReference type="ARBA" id="ARBA00023136"/>
    </source>
</evidence>
<evidence type="ECO:0000259" key="7">
    <source>
        <dbReference type="PROSITE" id="PS50850"/>
    </source>
</evidence>
<name>A0A517LZ10_9BACT</name>
<dbReference type="KEGG" id="ruv:EC9_20460"/>
<proteinExistence type="predicted"/>
<feature type="transmembrane region" description="Helical" evidence="6">
    <location>
        <begin position="164"/>
        <end position="186"/>
    </location>
</feature>
<dbReference type="Gene3D" id="1.20.1250.20">
    <property type="entry name" value="MFS general substrate transporter like domains"/>
    <property type="match status" value="2"/>
</dbReference>
<feature type="transmembrane region" description="Helical" evidence="6">
    <location>
        <begin position="333"/>
        <end position="354"/>
    </location>
</feature>
<evidence type="ECO:0000256" key="5">
    <source>
        <dbReference type="SAM" id="MobiDB-lite"/>
    </source>
</evidence>
<dbReference type="InterPro" id="IPR036259">
    <property type="entry name" value="MFS_trans_sf"/>
</dbReference>
<evidence type="ECO:0000256" key="3">
    <source>
        <dbReference type="ARBA" id="ARBA00022989"/>
    </source>
</evidence>
<dbReference type="InterPro" id="IPR020846">
    <property type="entry name" value="MFS_dom"/>
</dbReference>
<keyword evidence="2 6" id="KW-0812">Transmembrane</keyword>
<dbReference type="PANTHER" id="PTHR11662">
    <property type="entry name" value="SOLUTE CARRIER FAMILY 17"/>
    <property type="match status" value="1"/>
</dbReference>
<dbReference type="OrthoDB" id="6360at2"/>
<dbReference type="GO" id="GO:0022857">
    <property type="term" value="F:transmembrane transporter activity"/>
    <property type="evidence" value="ECO:0007669"/>
    <property type="project" value="InterPro"/>
</dbReference>
<keyword evidence="3 6" id="KW-1133">Transmembrane helix</keyword>
<feature type="transmembrane region" description="Helical" evidence="6">
    <location>
        <begin position="77"/>
        <end position="96"/>
    </location>
</feature>
<dbReference type="EMBL" id="CP036261">
    <property type="protein sequence ID" value="QDS87863.1"/>
    <property type="molecule type" value="Genomic_DNA"/>
</dbReference>
<keyword evidence="9" id="KW-1185">Reference proteome</keyword>
<feature type="transmembrane region" description="Helical" evidence="6">
    <location>
        <begin position="395"/>
        <end position="416"/>
    </location>
</feature>
<gene>
    <name evidence="8" type="primary">sauU_1</name>
    <name evidence="8" type="ORF">EC9_20460</name>
</gene>